<feature type="transmembrane region" description="Helical" evidence="9">
    <location>
        <begin position="441"/>
        <end position="460"/>
    </location>
</feature>
<evidence type="ECO:0000313" key="11">
    <source>
        <dbReference type="EMBL" id="ABO93216.1"/>
    </source>
</evidence>
<dbReference type="PROSITE" id="PS50850">
    <property type="entry name" value="MFS"/>
    <property type="match status" value="1"/>
</dbReference>
<dbReference type="SUPFAM" id="SSF103473">
    <property type="entry name" value="MFS general substrate transporter"/>
    <property type="match status" value="1"/>
</dbReference>
<keyword evidence="3" id="KW-0813">Transport</keyword>
<dbReference type="InterPro" id="IPR020846">
    <property type="entry name" value="MFS_dom"/>
</dbReference>
<feature type="domain" description="Major facilitator superfamily (MFS) profile" evidence="10">
    <location>
        <begin position="33"/>
        <end position="467"/>
    </location>
</feature>
<feature type="transmembrane region" description="Helical" evidence="9">
    <location>
        <begin position="109"/>
        <end position="128"/>
    </location>
</feature>
<evidence type="ECO:0000256" key="4">
    <source>
        <dbReference type="ARBA" id="ARBA00022692"/>
    </source>
</evidence>
<evidence type="ECO:0000256" key="8">
    <source>
        <dbReference type="ARBA" id="ARBA00023180"/>
    </source>
</evidence>
<dbReference type="GO" id="GO:0005277">
    <property type="term" value="F:acetylcholine transmembrane transporter activity"/>
    <property type="evidence" value="ECO:0007669"/>
    <property type="project" value="TreeGrafter"/>
</dbReference>
<dbReference type="FunFam" id="1.20.1250.20:FF:000401">
    <property type="entry name" value="Vesicular amine transporter"/>
    <property type="match status" value="1"/>
</dbReference>
<dbReference type="GO" id="GO:0030122">
    <property type="term" value="C:AP-2 adaptor complex"/>
    <property type="evidence" value="ECO:0007669"/>
    <property type="project" value="TreeGrafter"/>
</dbReference>
<dbReference type="AlphaFoldDB" id="A6YB94"/>
<dbReference type="InterPro" id="IPR050930">
    <property type="entry name" value="MFS_Vesicular_Transporter"/>
</dbReference>
<evidence type="ECO:0000256" key="6">
    <source>
        <dbReference type="ARBA" id="ARBA00022989"/>
    </source>
</evidence>
<keyword evidence="6 9" id="KW-1133">Transmembrane helix</keyword>
<feature type="transmembrane region" description="Helical" evidence="9">
    <location>
        <begin position="411"/>
        <end position="435"/>
    </location>
</feature>
<keyword evidence="8" id="KW-0325">Glycoprotein</keyword>
<sequence>MIIPIINVDLHDIHERIETRLNLHDPERQRRLVLVIVCIALLLDNMLYMVIVPIIPIYLHDIYGGGEKASTVKQVFTYVNYTFENGTIFNSTKKANIAPMIPYTGNEDASIGILFASKAIVQLLVNPLSGTFIDRIGYETPMLIGLIVIFVSTLMFAFGGSYSALFLARSLQGVGSAFADTSGMAMIADRYTEEQGRSKALGIALAFISFGSLFAPPFGGVLFSLMGSKSAPFVFLALIALVDGLLVFYVMKPVRLERNMLKASGDHPKGTPIHHLIMDPYIAVCAGGLVMANVSLAFLEPTIAMWMTETMNATEWEIGLVWLPAFFPHVAGVYMTVKLMKKYPEHPWLITAIGLCLEGASCLIVPFCTNYGAVIIPLMIDCFGIALVDTAILPTLGYLVDTRHVSVYGSVYAIADISYSLAYAFGPIVAGSIVATVGFTWLNIGIFVSNIMYAPLLIFLKKAYKYKPFEERGDGSN</sequence>
<keyword evidence="5" id="KW-0532">Neurotransmitter transport</keyword>
<evidence type="ECO:0000256" key="9">
    <source>
        <dbReference type="SAM" id="Phobius"/>
    </source>
</evidence>
<dbReference type="InterPro" id="IPR036259">
    <property type="entry name" value="MFS_trans_sf"/>
</dbReference>
<name>A6YB94_PLADU</name>
<dbReference type="GO" id="GO:0007268">
    <property type="term" value="P:chemical synaptic transmission"/>
    <property type="evidence" value="ECO:0007669"/>
    <property type="project" value="TreeGrafter"/>
</dbReference>
<feature type="transmembrane region" description="Helical" evidence="9">
    <location>
        <begin position="200"/>
        <end position="225"/>
    </location>
</feature>
<proteinExistence type="evidence at transcript level"/>
<feature type="transmembrane region" description="Helical" evidence="9">
    <location>
        <begin position="281"/>
        <end position="299"/>
    </location>
</feature>
<dbReference type="Pfam" id="PF07690">
    <property type="entry name" value="MFS_1"/>
    <property type="match status" value="1"/>
</dbReference>
<evidence type="ECO:0000259" key="10">
    <source>
        <dbReference type="PROSITE" id="PS50850"/>
    </source>
</evidence>
<comment type="subcellular location">
    <subcellularLocation>
        <location evidence="1">Membrane</location>
        <topology evidence="1">Multi-pass membrane protein</topology>
    </subcellularLocation>
</comment>
<organism evidence="11">
    <name type="scientific">Platynereis dumerilii</name>
    <name type="common">Dumeril's clam worm</name>
    <dbReference type="NCBI Taxonomy" id="6359"/>
    <lineage>
        <taxon>Eukaryota</taxon>
        <taxon>Metazoa</taxon>
        <taxon>Spiralia</taxon>
        <taxon>Lophotrochozoa</taxon>
        <taxon>Annelida</taxon>
        <taxon>Polychaeta</taxon>
        <taxon>Errantia</taxon>
        <taxon>Phyllodocida</taxon>
        <taxon>Nereididae</taxon>
        <taxon>Platynereis</taxon>
    </lineage>
</organism>
<feature type="transmembrane region" description="Helical" evidence="9">
    <location>
        <begin position="373"/>
        <end position="399"/>
    </location>
</feature>
<feature type="transmembrane region" description="Helical" evidence="9">
    <location>
        <begin position="349"/>
        <end position="367"/>
    </location>
</feature>
<feature type="transmembrane region" description="Helical" evidence="9">
    <location>
        <begin position="319"/>
        <end position="337"/>
    </location>
</feature>
<dbReference type="PANTHER" id="PTHR23506:SF13">
    <property type="entry name" value="VESICULAR ACETYLCHOLINE TRANSPORTER"/>
    <property type="match status" value="1"/>
</dbReference>
<feature type="transmembrane region" description="Helical" evidence="9">
    <location>
        <begin position="140"/>
        <end position="160"/>
    </location>
</feature>
<reference evidence="11" key="1">
    <citation type="journal article" date="2007" name="Cell">
        <title>Molecular architecture of annelid nerve cord supports common origin of nervous system centralization in bilateria.</title>
        <authorList>
            <person name="Denes A.S."/>
            <person name="Jekely G."/>
            <person name="Steinmetz P.R."/>
            <person name="Raible F."/>
            <person name="Snyman H."/>
            <person name="Prud'homme B."/>
            <person name="Ferrier D.E."/>
            <person name="Balavoine G."/>
            <person name="Arendt D."/>
        </authorList>
    </citation>
    <scope>NUCLEOTIDE SEQUENCE</scope>
</reference>
<evidence type="ECO:0000256" key="7">
    <source>
        <dbReference type="ARBA" id="ARBA00023136"/>
    </source>
</evidence>
<feature type="transmembrane region" description="Helical" evidence="9">
    <location>
        <begin position="32"/>
        <end position="59"/>
    </location>
</feature>
<evidence type="ECO:0000256" key="5">
    <source>
        <dbReference type="ARBA" id="ARBA00022775"/>
    </source>
</evidence>
<dbReference type="PANTHER" id="PTHR23506">
    <property type="entry name" value="GH10249P"/>
    <property type="match status" value="1"/>
</dbReference>
<feature type="transmembrane region" description="Helical" evidence="9">
    <location>
        <begin position="231"/>
        <end position="251"/>
    </location>
</feature>
<evidence type="ECO:0000256" key="1">
    <source>
        <dbReference type="ARBA" id="ARBA00004141"/>
    </source>
</evidence>
<dbReference type="GO" id="GO:0030121">
    <property type="term" value="C:AP-1 adaptor complex"/>
    <property type="evidence" value="ECO:0007669"/>
    <property type="project" value="TreeGrafter"/>
</dbReference>
<dbReference type="GO" id="GO:0043195">
    <property type="term" value="C:terminal bouton"/>
    <property type="evidence" value="ECO:0007669"/>
    <property type="project" value="TreeGrafter"/>
</dbReference>
<keyword evidence="7 9" id="KW-0472">Membrane</keyword>
<dbReference type="InterPro" id="IPR011701">
    <property type="entry name" value="MFS"/>
</dbReference>
<protein>
    <submittedName>
        <fullName evidence="11">VAChT</fullName>
    </submittedName>
</protein>
<evidence type="ECO:0000256" key="2">
    <source>
        <dbReference type="ARBA" id="ARBA00006829"/>
    </source>
</evidence>
<evidence type="ECO:0000256" key="3">
    <source>
        <dbReference type="ARBA" id="ARBA00022448"/>
    </source>
</evidence>
<comment type="similarity">
    <text evidence="2">Belongs to the major facilitator superfamily. Vesicular transporter family.</text>
</comment>
<keyword evidence="4 9" id="KW-0812">Transmembrane</keyword>
<accession>A6YB94</accession>
<dbReference type="Gene3D" id="1.20.1250.20">
    <property type="entry name" value="MFS general substrate transporter like domains"/>
    <property type="match status" value="1"/>
</dbReference>
<dbReference type="EMBL" id="EF384217">
    <property type="protein sequence ID" value="ABO93216.1"/>
    <property type="molecule type" value="mRNA"/>
</dbReference>